<accession>A0A448XS46</accession>
<dbReference type="EMBL" id="CAAALY010283575">
    <property type="protein sequence ID" value="VEL43639.1"/>
    <property type="molecule type" value="Genomic_DNA"/>
</dbReference>
<evidence type="ECO:0000313" key="2">
    <source>
        <dbReference type="Proteomes" id="UP000784294"/>
    </source>
</evidence>
<gene>
    <name evidence="1" type="ORF">PXEA_LOCUS37079</name>
</gene>
<keyword evidence="2" id="KW-1185">Reference proteome</keyword>
<dbReference type="Proteomes" id="UP000784294">
    <property type="component" value="Unassembled WGS sequence"/>
</dbReference>
<organism evidence="1 2">
    <name type="scientific">Protopolystoma xenopodis</name>
    <dbReference type="NCBI Taxonomy" id="117903"/>
    <lineage>
        <taxon>Eukaryota</taxon>
        <taxon>Metazoa</taxon>
        <taxon>Spiralia</taxon>
        <taxon>Lophotrochozoa</taxon>
        <taxon>Platyhelminthes</taxon>
        <taxon>Monogenea</taxon>
        <taxon>Polyopisthocotylea</taxon>
        <taxon>Polystomatidea</taxon>
        <taxon>Polystomatidae</taxon>
        <taxon>Protopolystoma</taxon>
    </lineage>
</organism>
<name>A0A448XS46_9PLAT</name>
<reference evidence="1" key="1">
    <citation type="submission" date="2018-11" db="EMBL/GenBank/DDBJ databases">
        <authorList>
            <consortium name="Pathogen Informatics"/>
        </authorList>
    </citation>
    <scope>NUCLEOTIDE SEQUENCE</scope>
</reference>
<protein>
    <submittedName>
        <fullName evidence="1">Uncharacterized protein</fullName>
    </submittedName>
</protein>
<proteinExistence type="predicted"/>
<sequence length="127" mass="14158">MHDSQTNKPIDNVKIAAIVAAATSDSAFPDTRLLESIKYPRLLSFGLAPVSLHRDLTFRGLQIFLGIYVNLHIHLVSHGSLSSPHLVKVRIILRRVDNQAIIKCMFTCGTGKDKATSDCNTLFPWWT</sequence>
<evidence type="ECO:0000313" key="1">
    <source>
        <dbReference type="EMBL" id="VEL43639.1"/>
    </source>
</evidence>
<dbReference type="AlphaFoldDB" id="A0A448XS46"/>
<comment type="caution">
    <text evidence="1">The sequence shown here is derived from an EMBL/GenBank/DDBJ whole genome shotgun (WGS) entry which is preliminary data.</text>
</comment>